<dbReference type="PROSITE" id="PS50048">
    <property type="entry name" value="ZN2_CY6_FUNGAL_2"/>
    <property type="match status" value="1"/>
</dbReference>
<dbReference type="CDD" id="cd00067">
    <property type="entry name" value="GAL4"/>
    <property type="match status" value="1"/>
</dbReference>
<dbReference type="GO" id="GO:0000981">
    <property type="term" value="F:DNA-binding transcription factor activity, RNA polymerase II-specific"/>
    <property type="evidence" value="ECO:0007669"/>
    <property type="project" value="InterPro"/>
</dbReference>
<dbReference type="InterPro" id="IPR001138">
    <property type="entry name" value="Zn2Cys6_DnaBD"/>
</dbReference>
<dbReference type="SMART" id="SM00066">
    <property type="entry name" value="GAL4"/>
    <property type="match status" value="1"/>
</dbReference>
<accession>A0A6A6ABN2</accession>
<keyword evidence="1" id="KW-0539">Nucleus</keyword>
<dbReference type="PROSITE" id="PS00463">
    <property type="entry name" value="ZN2_CY6_FUNGAL_1"/>
    <property type="match status" value="1"/>
</dbReference>
<sequence length="387" mass="42663">MRTACTQCHAAKIRCSSNKDGCQRCNGLGLNCEYVVSMVGRMPKRQCKASDSRLDRPLPSPPESRPSEPSRTRSSTTASAIGLPLLDASDPSDSFNISRTTFGSRQPLTQTGSNERQLLEFLDDESWTSGGAAFPASIDDGWSFPPVTTFEIEGFSMPSDLQQPMITNGQSSSITTSVSESSAIPPSTANFLPMSPCSPNRQTGTGSTQSRQDWTQYGPIVALCRMVRLLEAQIHSQPTSVDEVMRLNQTCIRDVSKISSKTEYMQCRSCPALISTIMELIVTRYEDITNDQSRNRMSWVAVSRPSTPSLQFGVFELDPEEQALIRNRIIRKEAQKCVTIIRTLKQLLVAKSATGNDVSSQSHALHNWYDGMEKRMTDLISSLIPAS</sequence>
<name>A0A6A6ABN2_9PLEO</name>
<dbReference type="EMBL" id="ML977508">
    <property type="protein sequence ID" value="KAF2128298.1"/>
    <property type="molecule type" value="Genomic_DNA"/>
</dbReference>
<evidence type="ECO:0000256" key="2">
    <source>
        <dbReference type="SAM" id="MobiDB-lite"/>
    </source>
</evidence>
<dbReference type="SUPFAM" id="SSF57701">
    <property type="entry name" value="Zn2/Cys6 DNA-binding domain"/>
    <property type="match status" value="1"/>
</dbReference>
<feature type="domain" description="Zn(2)-C6 fungal-type" evidence="3">
    <location>
        <begin position="4"/>
        <end position="34"/>
    </location>
</feature>
<reference evidence="4" key="1">
    <citation type="journal article" date="2020" name="Stud. Mycol.">
        <title>101 Dothideomycetes genomes: a test case for predicting lifestyles and emergence of pathogens.</title>
        <authorList>
            <person name="Haridas S."/>
            <person name="Albert R."/>
            <person name="Binder M."/>
            <person name="Bloem J."/>
            <person name="Labutti K."/>
            <person name="Salamov A."/>
            <person name="Andreopoulos B."/>
            <person name="Baker S."/>
            <person name="Barry K."/>
            <person name="Bills G."/>
            <person name="Bluhm B."/>
            <person name="Cannon C."/>
            <person name="Castanera R."/>
            <person name="Culley D."/>
            <person name="Daum C."/>
            <person name="Ezra D."/>
            <person name="Gonzalez J."/>
            <person name="Henrissat B."/>
            <person name="Kuo A."/>
            <person name="Liang C."/>
            <person name="Lipzen A."/>
            <person name="Lutzoni F."/>
            <person name="Magnuson J."/>
            <person name="Mondo S."/>
            <person name="Nolan M."/>
            <person name="Ohm R."/>
            <person name="Pangilinan J."/>
            <person name="Park H.-J."/>
            <person name="Ramirez L."/>
            <person name="Alfaro M."/>
            <person name="Sun H."/>
            <person name="Tritt A."/>
            <person name="Yoshinaga Y."/>
            <person name="Zwiers L.-H."/>
            <person name="Turgeon B."/>
            <person name="Goodwin S."/>
            <person name="Spatafora J."/>
            <person name="Crous P."/>
            <person name="Grigoriev I."/>
        </authorList>
    </citation>
    <scope>NUCLEOTIDE SEQUENCE</scope>
    <source>
        <strain evidence="4">CBS 119687</strain>
    </source>
</reference>
<evidence type="ECO:0000259" key="3">
    <source>
        <dbReference type="PROSITE" id="PS50048"/>
    </source>
</evidence>
<proteinExistence type="predicted"/>
<dbReference type="RefSeq" id="XP_033522687.1">
    <property type="nucleotide sequence ID" value="XM_033672944.1"/>
</dbReference>
<protein>
    <recommendedName>
        <fullName evidence="3">Zn(2)-C6 fungal-type domain-containing protein</fullName>
    </recommendedName>
</protein>
<dbReference type="Gene3D" id="4.10.240.10">
    <property type="entry name" value="Zn(2)-C6 fungal-type DNA-binding domain"/>
    <property type="match status" value="1"/>
</dbReference>
<feature type="compositionally biased region" description="Low complexity" evidence="2">
    <location>
        <begin position="171"/>
        <end position="182"/>
    </location>
</feature>
<keyword evidence="5" id="KW-1185">Reference proteome</keyword>
<gene>
    <name evidence="4" type="ORF">P153DRAFT_431979</name>
</gene>
<feature type="compositionally biased region" description="Polar residues" evidence="2">
    <location>
        <begin position="197"/>
        <end position="212"/>
    </location>
</feature>
<dbReference type="GO" id="GO:0008270">
    <property type="term" value="F:zinc ion binding"/>
    <property type="evidence" value="ECO:0007669"/>
    <property type="project" value="InterPro"/>
</dbReference>
<feature type="region of interest" description="Disordered" evidence="2">
    <location>
        <begin position="164"/>
        <end position="212"/>
    </location>
</feature>
<dbReference type="AlphaFoldDB" id="A0A6A6ABN2"/>
<evidence type="ECO:0000256" key="1">
    <source>
        <dbReference type="ARBA" id="ARBA00023242"/>
    </source>
</evidence>
<dbReference type="InterPro" id="IPR036864">
    <property type="entry name" value="Zn2-C6_fun-type_DNA-bd_sf"/>
</dbReference>
<dbReference type="OrthoDB" id="2328572at2759"/>
<dbReference type="Pfam" id="PF00172">
    <property type="entry name" value="Zn_clus"/>
    <property type="match status" value="1"/>
</dbReference>
<evidence type="ECO:0000313" key="4">
    <source>
        <dbReference type="EMBL" id="KAF2128298.1"/>
    </source>
</evidence>
<dbReference type="Proteomes" id="UP000799771">
    <property type="component" value="Unassembled WGS sequence"/>
</dbReference>
<organism evidence="4 5">
    <name type="scientific">Dothidotthia symphoricarpi CBS 119687</name>
    <dbReference type="NCBI Taxonomy" id="1392245"/>
    <lineage>
        <taxon>Eukaryota</taxon>
        <taxon>Fungi</taxon>
        <taxon>Dikarya</taxon>
        <taxon>Ascomycota</taxon>
        <taxon>Pezizomycotina</taxon>
        <taxon>Dothideomycetes</taxon>
        <taxon>Pleosporomycetidae</taxon>
        <taxon>Pleosporales</taxon>
        <taxon>Dothidotthiaceae</taxon>
        <taxon>Dothidotthia</taxon>
    </lineage>
</organism>
<feature type="region of interest" description="Disordered" evidence="2">
    <location>
        <begin position="45"/>
        <end position="92"/>
    </location>
</feature>
<evidence type="ECO:0000313" key="5">
    <source>
        <dbReference type="Proteomes" id="UP000799771"/>
    </source>
</evidence>
<dbReference type="GeneID" id="54413376"/>